<organism evidence="2 3">
    <name type="scientific">Paraburkholderia phenazinium</name>
    <dbReference type="NCBI Taxonomy" id="60549"/>
    <lineage>
        <taxon>Bacteria</taxon>
        <taxon>Pseudomonadati</taxon>
        <taxon>Pseudomonadota</taxon>
        <taxon>Betaproteobacteria</taxon>
        <taxon>Burkholderiales</taxon>
        <taxon>Burkholderiaceae</taxon>
        <taxon>Paraburkholderia</taxon>
    </lineage>
</organism>
<feature type="region of interest" description="Disordered" evidence="1">
    <location>
        <begin position="68"/>
        <end position="89"/>
    </location>
</feature>
<dbReference type="Proteomes" id="UP000199706">
    <property type="component" value="Unassembled WGS sequence"/>
</dbReference>
<reference evidence="2 3" key="1">
    <citation type="submission" date="2016-10" db="EMBL/GenBank/DDBJ databases">
        <authorList>
            <person name="de Groot N.N."/>
        </authorList>
    </citation>
    <scope>NUCLEOTIDE SEQUENCE [LARGE SCALE GENOMIC DNA]</scope>
    <source>
        <strain evidence="2 3">LMG 2247</strain>
    </source>
</reference>
<dbReference type="AlphaFoldDB" id="A0A1G7YBI6"/>
<feature type="compositionally biased region" description="Low complexity" evidence="1">
    <location>
        <begin position="8"/>
        <end position="22"/>
    </location>
</feature>
<name>A0A1G7YBI6_9BURK</name>
<dbReference type="RefSeq" id="WP_090685389.1">
    <property type="nucleotide sequence ID" value="NZ_FNCJ01000006.1"/>
</dbReference>
<evidence type="ECO:0000256" key="1">
    <source>
        <dbReference type="SAM" id="MobiDB-lite"/>
    </source>
</evidence>
<feature type="region of interest" description="Disordered" evidence="1">
    <location>
        <begin position="1"/>
        <end position="22"/>
    </location>
</feature>
<gene>
    <name evidence="2" type="ORF">SAMN05216466_106103</name>
</gene>
<proteinExistence type="predicted"/>
<accession>A0A1G7YBI6</accession>
<dbReference type="EMBL" id="FNCJ01000006">
    <property type="protein sequence ID" value="SDG93350.1"/>
    <property type="molecule type" value="Genomic_DNA"/>
</dbReference>
<sequence length="101" mass="10402">MRKRKTETPATTTPGGLGPKPHTAGQGLVVILLAMLIAGPGVADAKQARAALSVSATVLSACTVNTDQPQAPTCQGSAPPVVEQREQRKGDERALLTVVTF</sequence>
<evidence type="ECO:0000313" key="2">
    <source>
        <dbReference type="EMBL" id="SDG93350.1"/>
    </source>
</evidence>
<protein>
    <submittedName>
        <fullName evidence="2">Uncharacterized protein</fullName>
    </submittedName>
</protein>
<evidence type="ECO:0000313" key="3">
    <source>
        <dbReference type="Proteomes" id="UP000199706"/>
    </source>
</evidence>